<sequence>MSQYIRTRYSPVIPQLVHLFHQVTRNPLLFPPLSPPSPPQPSLSLTTLFADDTTVYLNAQDSWASLHAILDKWCEVSGAHFNINKTVIIPVGPTPYRKTLQETRTLHAGDLPIPIHIKILGDGTFTRILGAFLGNEVNLLDVWAPRVSNIVAFFDRYSSGKRIHPDLMSRRHTANQKVMATTQYSTVAQSMPETIVKRLESLTYTFLWQGSRPSINRTTLQLPLDQGGLATPNIRARNTAIALRHLQRYLAEDNRPRWALLADTLLASDTPTDEANIDPIAKINFFLQTWRTRQRGSGLPPTLRAMLLATKSTGIAVDTISPSPQLNLALPAWYHLGIGRKTLHILQRSATATCIRHSHRVRTVSDLVIFTARSRRTANRDAIPLHSDIQACACDACNLDRAHPTNCQYPVQCVRIANELFQRIQNTKWNPLPLNPDPPVEAPNARLAPNADDAGPAAPLTVTFDALLPSANITTEALRIYTTKEHICHTPPRICRRQALNIVPSPVWIVASPSSASLPEAPIWIVCLIYRDEDDPRNIALRLAHPALKNITDASIAGAVISIRYSLPTHPIHIFTTNSTLFNAVRNDLQVWENEDLAYTSRPDLWRPLLSQLREHLAPVHVSHVTEQDVVWAAERARELRTQRLTRTQLDLTWNPSLVLSGARFCHLSQAQLTTMINLRHHRTNPRRPAPSIDSVRGSLTDINGTAPSQEEVWLSIWNRDLYRVTSDFLWRVLRRSYKIGRYWLNIPGFEHRATCQVCATSESWDHILLHCNAPGPATIWDAVGNFLRIRIPTLPPLSLDLILGCALINPADGGPLSDASTQRLFRITIAESARLIWILRCERVIQNKTTSHNSALNRWTAMMDSRLQLDVAMTSRTLGRFALPRTLVLNTWSRVIRLDGPLTETDWVHHKGVLVGIQVPEADAQRPWRRPAR</sequence>
<reference evidence="1" key="1">
    <citation type="submission" date="2021-02" db="EMBL/GenBank/DDBJ databases">
        <authorList>
            <consortium name="DOE Joint Genome Institute"/>
            <person name="Ahrendt S."/>
            <person name="Looney B.P."/>
            <person name="Miyauchi S."/>
            <person name="Morin E."/>
            <person name="Drula E."/>
            <person name="Courty P.E."/>
            <person name="Chicoki N."/>
            <person name="Fauchery L."/>
            <person name="Kohler A."/>
            <person name="Kuo A."/>
            <person name="Labutti K."/>
            <person name="Pangilinan J."/>
            <person name="Lipzen A."/>
            <person name="Riley R."/>
            <person name="Andreopoulos W."/>
            <person name="He G."/>
            <person name="Johnson J."/>
            <person name="Barry K.W."/>
            <person name="Grigoriev I.V."/>
            <person name="Nagy L."/>
            <person name="Hibbett D."/>
            <person name="Henrissat B."/>
            <person name="Matheny P.B."/>
            <person name="Labbe J."/>
            <person name="Martin F."/>
        </authorList>
    </citation>
    <scope>NUCLEOTIDE SEQUENCE</scope>
    <source>
        <strain evidence="1">EC-137</strain>
    </source>
</reference>
<reference evidence="1" key="2">
    <citation type="journal article" date="2022" name="New Phytol.">
        <title>Evolutionary transition to the ectomycorrhizal habit in the genomes of a hyperdiverse lineage of mushroom-forming fungi.</title>
        <authorList>
            <person name="Looney B."/>
            <person name="Miyauchi S."/>
            <person name="Morin E."/>
            <person name="Drula E."/>
            <person name="Courty P.E."/>
            <person name="Kohler A."/>
            <person name="Kuo A."/>
            <person name="LaButti K."/>
            <person name="Pangilinan J."/>
            <person name="Lipzen A."/>
            <person name="Riley R."/>
            <person name="Andreopoulos W."/>
            <person name="He G."/>
            <person name="Johnson J."/>
            <person name="Nolan M."/>
            <person name="Tritt A."/>
            <person name="Barry K.W."/>
            <person name="Grigoriev I.V."/>
            <person name="Nagy L.G."/>
            <person name="Hibbett D."/>
            <person name="Henrissat B."/>
            <person name="Matheny P.B."/>
            <person name="Labbe J."/>
            <person name="Martin F.M."/>
        </authorList>
    </citation>
    <scope>NUCLEOTIDE SEQUENCE</scope>
    <source>
        <strain evidence="1">EC-137</strain>
    </source>
</reference>
<comment type="caution">
    <text evidence="1">The sequence shown here is derived from an EMBL/GenBank/DDBJ whole genome shotgun (WGS) entry which is preliminary data.</text>
</comment>
<accession>A0ACB8QFC3</accession>
<dbReference type="Proteomes" id="UP000814128">
    <property type="component" value="Unassembled WGS sequence"/>
</dbReference>
<protein>
    <submittedName>
        <fullName evidence="1">Uncharacterized protein</fullName>
    </submittedName>
</protein>
<name>A0ACB8QFC3_9AGAM</name>
<organism evidence="1 2">
    <name type="scientific">Vararia minispora EC-137</name>
    <dbReference type="NCBI Taxonomy" id="1314806"/>
    <lineage>
        <taxon>Eukaryota</taxon>
        <taxon>Fungi</taxon>
        <taxon>Dikarya</taxon>
        <taxon>Basidiomycota</taxon>
        <taxon>Agaricomycotina</taxon>
        <taxon>Agaricomycetes</taxon>
        <taxon>Russulales</taxon>
        <taxon>Lachnocladiaceae</taxon>
        <taxon>Vararia</taxon>
    </lineage>
</organism>
<evidence type="ECO:0000313" key="2">
    <source>
        <dbReference type="Proteomes" id="UP000814128"/>
    </source>
</evidence>
<proteinExistence type="predicted"/>
<keyword evidence="2" id="KW-1185">Reference proteome</keyword>
<evidence type="ECO:0000313" key="1">
    <source>
        <dbReference type="EMBL" id="KAI0030514.1"/>
    </source>
</evidence>
<gene>
    <name evidence="1" type="ORF">K488DRAFT_87675</name>
</gene>
<dbReference type="EMBL" id="MU273617">
    <property type="protein sequence ID" value="KAI0030514.1"/>
    <property type="molecule type" value="Genomic_DNA"/>
</dbReference>